<keyword evidence="7" id="KW-1185">Reference proteome</keyword>
<gene>
    <name evidence="6" type="ORF">G8E03_02505</name>
</gene>
<dbReference type="InterPro" id="IPR036909">
    <property type="entry name" value="Cyt_c-like_dom_sf"/>
</dbReference>
<dbReference type="EMBL" id="CP049811">
    <property type="protein sequence ID" value="QIK39735.1"/>
    <property type="molecule type" value="Genomic_DNA"/>
</dbReference>
<dbReference type="InterPro" id="IPR009056">
    <property type="entry name" value="Cyt_c-like_dom"/>
</dbReference>
<dbReference type="RefSeq" id="WP_166188330.1">
    <property type="nucleotide sequence ID" value="NZ_CP049811.1"/>
</dbReference>
<dbReference type="KEGG" id="mon:G8E03_02505"/>
<evidence type="ECO:0000256" key="1">
    <source>
        <dbReference type="ARBA" id="ARBA00022617"/>
    </source>
</evidence>
<dbReference type="Gene3D" id="1.10.760.10">
    <property type="entry name" value="Cytochrome c-like domain"/>
    <property type="match status" value="1"/>
</dbReference>
<evidence type="ECO:0000313" key="7">
    <source>
        <dbReference type="Proteomes" id="UP000500791"/>
    </source>
</evidence>
<protein>
    <recommendedName>
        <fullName evidence="5">Cytochrome c domain-containing protein</fullName>
    </recommendedName>
</protein>
<dbReference type="PROSITE" id="PS51007">
    <property type="entry name" value="CYTC"/>
    <property type="match status" value="1"/>
</dbReference>
<dbReference type="SUPFAM" id="SSF46626">
    <property type="entry name" value="Cytochrome c"/>
    <property type="match status" value="1"/>
</dbReference>
<organism evidence="6 7">
    <name type="scientific">Pontivivens nitratireducens</name>
    <dbReference type="NCBI Taxonomy" id="2758038"/>
    <lineage>
        <taxon>Bacteria</taxon>
        <taxon>Pseudomonadati</taxon>
        <taxon>Pseudomonadota</taxon>
        <taxon>Alphaproteobacteria</taxon>
        <taxon>Rhodobacterales</taxon>
        <taxon>Paracoccaceae</taxon>
        <taxon>Pontivivens</taxon>
    </lineage>
</organism>
<dbReference type="GO" id="GO:0009055">
    <property type="term" value="F:electron transfer activity"/>
    <property type="evidence" value="ECO:0007669"/>
    <property type="project" value="InterPro"/>
</dbReference>
<dbReference type="Proteomes" id="UP000500791">
    <property type="component" value="Chromosome"/>
</dbReference>
<evidence type="ECO:0000256" key="4">
    <source>
        <dbReference type="PROSITE-ProRule" id="PRU00433"/>
    </source>
</evidence>
<sequence>MAQDTSAEITAESCAVCHNDSATAIPKIGDRSFEELTDTLTGFRQAGSTVTIMHNFVAGLTAREIEDLARFLSRKEEK</sequence>
<proteinExistence type="predicted"/>
<keyword evidence="3 4" id="KW-0408">Iron</keyword>
<keyword evidence="1 4" id="KW-0349">Heme</keyword>
<evidence type="ECO:0000256" key="3">
    <source>
        <dbReference type="ARBA" id="ARBA00023004"/>
    </source>
</evidence>
<keyword evidence="2 4" id="KW-0479">Metal-binding</keyword>
<reference evidence="6 7" key="1">
    <citation type="submission" date="2020-03" db="EMBL/GenBank/DDBJ databases">
        <title>Complete genome sequence of Monaibacterium sp. ALG8 with diverse plasmids.</title>
        <authorList>
            <person name="Sun C."/>
        </authorList>
    </citation>
    <scope>NUCLEOTIDE SEQUENCE [LARGE SCALE GENOMIC DNA]</scope>
    <source>
        <strain evidence="6 7">ALG8</strain>
    </source>
</reference>
<evidence type="ECO:0000259" key="5">
    <source>
        <dbReference type="PROSITE" id="PS51007"/>
    </source>
</evidence>
<name>A0A6G7VIP3_9RHOB</name>
<feature type="domain" description="Cytochrome c" evidence="5">
    <location>
        <begin position="1"/>
        <end position="76"/>
    </location>
</feature>
<accession>A0A6G7VIP3</accession>
<evidence type="ECO:0000313" key="6">
    <source>
        <dbReference type="EMBL" id="QIK39735.1"/>
    </source>
</evidence>
<dbReference type="Pfam" id="PF13442">
    <property type="entry name" value="Cytochrome_CBB3"/>
    <property type="match status" value="1"/>
</dbReference>
<dbReference type="GO" id="GO:0020037">
    <property type="term" value="F:heme binding"/>
    <property type="evidence" value="ECO:0007669"/>
    <property type="project" value="InterPro"/>
</dbReference>
<dbReference type="GO" id="GO:0046872">
    <property type="term" value="F:metal ion binding"/>
    <property type="evidence" value="ECO:0007669"/>
    <property type="project" value="UniProtKB-KW"/>
</dbReference>
<evidence type="ECO:0000256" key="2">
    <source>
        <dbReference type="ARBA" id="ARBA00022723"/>
    </source>
</evidence>
<dbReference type="AlphaFoldDB" id="A0A6G7VIP3"/>